<keyword evidence="4" id="KW-0862">Zinc</keyword>
<dbReference type="KEGG" id="sva:SVA_3050"/>
<proteinExistence type="predicted"/>
<dbReference type="GO" id="GO:0045893">
    <property type="term" value="P:positive regulation of DNA-templated transcription"/>
    <property type="evidence" value="ECO:0007669"/>
    <property type="project" value="InterPro"/>
</dbReference>
<evidence type="ECO:0000256" key="3">
    <source>
        <dbReference type="ARBA" id="ARBA00022795"/>
    </source>
</evidence>
<dbReference type="GO" id="GO:0046872">
    <property type="term" value="F:metal ion binding"/>
    <property type="evidence" value="ECO:0007669"/>
    <property type="project" value="UniProtKB-KW"/>
</dbReference>
<keyword evidence="1" id="KW-0963">Cytoplasm</keyword>
<dbReference type="GO" id="GO:0044781">
    <property type="term" value="P:bacterial-type flagellum organization"/>
    <property type="evidence" value="ECO:0007669"/>
    <property type="project" value="UniProtKB-KW"/>
</dbReference>
<keyword evidence="3" id="KW-1005">Bacterial flagellum biogenesis</keyword>
<evidence type="ECO:0000313" key="9">
    <source>
        <dbReference type="EMBL" id="BAU49598.1"/>
    </source>
</evidence>
<keyword evidence="6" id="KW-0238">DNA-binding</keyword>
<evidence type="ECO:0000313" key="10">
    <source>
        <dbReference type="Proteomes" id="UP000218899"/>
    </source>
</evidence>
<evidence type="ECO:0000256" key="8">
    <source>
        <dbReference type="ARBA" id="ARBA00023163"/>
    </source>
</evidence>
<evidence type="ECO:0000256" key="4">
    <source>
        <dbReference type="ARBA" id="ARBA00022833"/>
    </source>
</evidence>
<dbReference type="InterPro" id="IPR007944">
    <property type="entry name" value="FlhC"/>
</dbReference>
<accession>A0A1B4V7U9</accession>
<reference evidence="9 10" key="1">
    <citation type="submission" date="2015-08" db="EMBL/GenBank/DDBJ databases">
        <title>Complete genome sequence of Sulfurifustis variabilis.</title>
        <authorList>
            <person name="Miura A."/>
            <person name="Kojima H."/>
            <person name="Fukui M."/>
        </authorList>
    </citation>
    <scope>NUCLEOTIDE SEQUENCE [LARGE SCALE GENOMIC DNA]</scope>
    <source>
        <strain evidence="10">skN76</strain>
    </source>
</reference>
<keyword evidence="8" id="KW-0804">Transcription</keyword>
<name>A0A1B4V7U9_9GAMM</name>
<evidence type="ECO:0000256" key="7">
    <source>
        <dbReference type="ARBA" id="ARBA00023159"/>
    </source>
</evidence>
<keyword evidence="10" id="KW-1185">Reference proteome</keyword>
<evidence type="ECO:0000256" key="6">
    <source>
        <dbReference type="ARBA" id="ARBA00023125"/>
    </source>
</evidence>
<dbReference type="Pfam" id="PF05280">
    <property type="entry name" value="FlhC"/>
    <property type="match status" value="1"/>
</dbReference>
<dbReference type="RefSeq" id="WP_096461987.1">
    <property type="nucleotide sequence ID" value="NZ_AP014936.1"/>
</dbReference>
<keyword evidence="5" id="KW-0805">Transcription regulation</keyword>
<keyword evidence="2" id="KW-0479">Metal-binding</keyword>
<evidence type="ECO:0000256" key="1">
    <source>
        <dbReference type="ARBA" id="ARBA00022490"/>
    </source>
</evidence>
<dbReference type="GO" id="GO:1902208">
    <property type="term" value="P:regulation of bacterial-type flagellum assembly"/>
    <property type="evidence" value="ECO:0007669"/>
    <property type="project" value="InterPro"/>
</dbReference>
<evidence type="ECO:0000256" key="2">
    <source>
        <dbReference type="ARBA" id="ARBA00022723"/>
    </source>
</evidence>
<dbReference type="GO" id="GO:0003677">
    <property type="term" value="F:DNA binding"/>
    <property type="evidence" value="ECO:0007669"/>
    <property type="project" value="UniProtKB-KW"/>
</dbReference>
<evidence type="ECO:0000256" key="5">
    <source>
        <dbReference type="ARBA" id="ARBA00023015"/>
    </source>
</evidence>
<keyword evidence="7" id="KW-0010">Activator</keyword>
<sequence>MNARVENRYDRLAAALELLRNGYRTRIVQAATGLPAGAIRKLCSDVLGKPATPGQLPEASSVTTSWGRYADAALFAGIYHEIGGDDIYRYVDPYLVLHAHSIYQIVREQMDRMPTRRGDERPTVMDINHAWVIARDLRAKTAVLAVCSNLSCRYHNLLVVGSHKQLACALCHAPAQPFSQGSLRPIVV</sequence>
<dbReference type="OrthoDB" id="6858240at2"/>
<organism evidence="9 10">
    <name type="scientific">Sulfurifustis variabilis</name>
    <dbReference type="NCBI Taxonomy" id="1675686"/>
    <lineage>
        <taxon>Bacteria</taxon>
        <taxon>Pseudomonadati</taxon>
        <taxon>Pseudomonadota</taxon>
        <taxon>Gammaproteobacteria</taxon>
        <taxon>Acidiferrobacterales</taxon>
        <taxon>Acidiferrobacteraceae</taxon>
        <taxon>Sulfurifustis</taxon>
    </lineage>
</organism>
<dbReference type="SUPFAM" id="SSF160930">
    <property type="entry name" value="FlhC-like"/>
    <property type="match status" value="1"/>
</dbReference>
<gene>
    <name evidence="9" type="ORF">SVA_3050</name>
</gene>
<dbReference type="AlphaFoldDB" id="A0A1B4V7U9"/>
<protein>
    <submittedName>
        <fullName evidence="9">Transcriptional activator</fullName>
    </submittedName>
</protein>
<dbReference type="Proteomes" id="UP000218899">
    <property type="component" value="Chromosome"/>
</dbReference>
<dbReference type="EMBL" id="AP014936">
    <property type="protein sequence ID" value="BAU49598.1"/>
    <property type="molecule type" value="Genomic_DNA"/>
</dbReference>